<protein>
    <recommendedName>
        <fullName evidence="7">TRAP transporter large permease protein</fullName>
    </recommendedName>
</protein>
<proteinExistence type="inferred from homology"/>
<comment type="subcellular location">
    <subcellularLocation>
        <location evidence="1 7">Cell inner membrane</location>
        <topology evidence="1 7">Multi-pass membrane protein</topology>
    </subcellularLocation>
</comment>
<dbReference type="EMBL" id="FZON01000075">
    <property type="protein sequence ID" value="SNT23268.1"/>
    <property type="molecule type" value="Genomic_DNA"/>
</dbReference>
<evidence type="ECO:0000256" key="7">
    <source>
        <dbReference type="RuleBase" id="RU369079"/>
    </source>
</evidence>
<keyword evidence="5 7" id="KW-1133">Transmembrane helix</keyword>
<feature type="transmembrane region" description="Helical" evidence="7">
    <location>
        <begin position="355"/>
        <end position="377"/>
    </location>
</feature>
<evidence type="ECO:0000259" key="8">
    <source>
        <dbReference type="Pfam" id="PF06808"/>
    </source>
</evidence>
<keyword evidence="4 7" id="KW-0812">Transmembrane</keyword>
<evidence type="ECO:0000256" key="6">
    <source>
        <dbReference type="ARBA" id="ARBA00023136"/>
    </source>
</evidence>
<accession>A0A239L045</accession>
<organism evidence="9 10">
    <name type="scientific">Antarctobacter heliothermus</name>
    <dbReference type="NCBI Taxonomy" id="74033"/>
    <lineage>
        <taxon>Bacteria</taxon>
        <taxon>Pseudomonadati</taxon>
        <taxon>Pseudomonadota</taxon>
        <taxon>Alphaproteobacteria</taxon>
        <taxon>Rhodobacterales</taxon>
        <taxon>Roseobacteraceae</taxon>
        <taxon>Antarctobacter</taxon>
    </lineage>
</organism>
<dbReference type="PIRSF" id="PIRSF006066">
    <property type="entry name" value="HI0050"/>
    <property type="match status" value="1"/>
</dbReference>
<feature type="transmembrane region" description="Helical" evidence="7">
    <location>
        <begin position="76"/>
        <end position="94"/>
    </location>
</feature>
<feature type="domain" description="TRAP C4-dicarboxylate transport system permease DctM subunit" evidence="8">
    <location>
        <begin position="7"/>
        <end position="413"/>
    </location>
</feature>
<dbReference type="Proteomes" id="UP000198440">
    <property type="component" value="Unassembled WGS sequence"/>
</dbReference>
<dbReference type="Pfam" id="PF06808">
    <property type="entry name" value="DctM"/>
    <property type="match status" value="1"/>
</dbReference>
<evidence type="ECO:0000256" key="3">
    <source>
        <dbReference type="ARBA" id="ARBA00022519"/>
    </source>
</evidence>
<feature type="transmembrane region" description="Helical" evidence="7">
    <location>
        <begin position="389"/>
        <end position="414"/>
    </location>
</feature>
<dbReference type="GO" id="GO:0022857">
    <property type="term" value="F:transmembrane transporter activity"/>
    <property type="evidence" value="ECO:0007669"/>
    <property type="project" value="UniProtKB-UniRule"/>
</dbReference>
<keyword evidence="3 7" id="KW-0997">Cell inner membrane</keyword>
<evidence type="ECO:0000256" key="1">
    <source>
        <dbReference type="ARBA" id="ARBA00004429"/>
    </source>
</evidence>
<dbReference type="RefSeq" id="WP_170941162.1">
    <property type="nucleotide sequence ID" value="NZ_FZON01000075.1"/>
</dbReference>
<evidence type="ECO:0000313" key="10">
    <source>
        <dbReference type="Proteomes" id="UP000198440"/>
    </source>
</evidence>
<evidence type="ECO:0000256" key="2">
    <source>
        <dbReference type="ARBA" id="ARBA00022475"/>
    </source>
</evidence>
<dbReference type="AlphaFoldDB" id="A0A239L045"/>
<comment type="subunit">
    <text evidence="7">The complex comprises the extracytoplasmic solute receptor protein and the two transmembrane proteins.</text>
</comment>
<reference evidence="9 10" key="1">
    <citation type="submission" date="2017-06" db="EMBL/GenBank/DDBJ databases">
        <authorList>
            <person name="Kim H.J."/>
            <person name="Triplett B.A."/>
        </authorList>
    </citation>
    <scope>NUCLEOTIDE SEQUENCE [LARGE SCALE GENOMIC DNA]</scope>
    <source>
        <strain evidence="9 10">DSM 11445</strain>
    </source>
</reference>
<feature type="transmembrane region" description="Helical" evidence="7">
    <location>
        <begin position="48"/>
        <end position="64"/>
    </location>
</feature>
<feature type="transmembrane region" description="Helical" evidence="7">
    <location>
        <begin position="268"/>
        <end position="290"/>
    </location>
</feature>
<feature type="transmembrane region" description="Helical" evidence="7">
    <location>
        <begin position="332"/>
        <end position="349"/>
    </location>
</feature>
<sequence>MITYVLLGVFCLFLLRAPIFVALGAPAVAYLHFKGVPFALAPQRMLGTVNESILLAIPMFLLAGRLMNLYGATERIFDFAQAVIGWIRGGLGYVSVVASMIFSAMSGSAAADAVGVGTITVKAMRARGYDPSFAAAVTLGSATLSPVIPPSIIMIIYGAAANVSIGKMFLGGIGPGLLMGVAMMALVSFISWRRSYPKGDPFSLRLVTRTFWRASLVLMTPVIIIGGIFSGILTPTEASVTAVVYVVFLGVVYRMITFRELYSAVVGTATAVGALMLVVSVSGLDAWVIAREQVPLALASNMTDLVSSPTMVMILILLLVLILGFFMDATPVILMLVPAIAPLVNAYGIDPLHLGVLFCIVCVIGLITPPVGVALYGVAMVSKLPIERVFWATLPFFAMLIVLIGLMIAVPGIITFLPSVFIDG</sequence>
<name>A0A239L045_9RHOB</name>
<feature type="transmembrane region" description="Helical" evidence="7">
    <location>
        <begin position="238"/>
        <end position="256"/>
    </location>
</feature>
<evidence type="ECO:0000256" key="5">
    <source>
        <dbReference type="ARBA" id="ARBA00022989"/>
    </source>
</evidence>
<evidence type="ECO:0000256" key="4">
    <source>
        <dbReference type="ARBA" id="ARBA00022692"/>
    </source>
</evidence>
<feature type="transmembrane region" description="Helical" evidence="7">
    <location>
        <begin position="310"/>
        <end position="327"/>
    </location>
</feature>
<dbReference type="NCBIfam" id="TIGR00786">
    <property type="entry name" value="dctM"/>
    <property type="match status" value="1"/>
</dbReference>
<gene>
    <name evidence="9" type="ORF">SAMN04488078_10758</name>
</gene>
<dbReference type="GO" id="GO:0005886">
    <property type="term" value="C:plasma membrane"/>
    <property type="evidence" value="ECO:0007669"/>
    <property type="project" value="UniProtKB-SubCell"/>
</dbReference>
<evidence type="ECO:0000313" key="9">
    <source>
        <dbReference type="EMBL" id="SNT23268.1"/>
    </source>
</evidence>
<comment type="similarity">
    <text evidence="7">Belongs to the TRAP transporter large permease family.</text>
</comment>
<dbReference type="PANTHER" id="PTHR33362">
    <property type="entry name" value="SIALIC ACID TRAP TRANSPORTER PERMEASE PROTEIN SIAT-RELATED"/>
    <property type="match status" value="1"/>
</dbReference>
<dbReference type="InterPro" id="IPR010656">
    <property type="entry name" value="DctM"/>
</dbReference>
<dbReference type="PANTHER" id="PTHR33362:SF3">
    <property type="entry name" value="SIALIC ACID TRAP TRANSPORTER PERMEASE PROTEIN SIAT"/>
    <property type="match status" value="1"/>
</dbReference>
<feature type="transmembrane region" description="Helical" evidence="7">
    <location>
        <begin position="211"/>
        <end position="232"/>
    </location>
</feature>
<keyword evidence="7" id="KW-0813">Transport</keyword>
<comment type="function">
    <text evidence="7">Part of the tripartite ATP-independent periplasmic (TRAP) transport system.</text>
</comment>
<dbReference type="InterPro" id="IPR004681">
    <property type="entry name" value="TRAP_DctM"/>
</dbReference>
<keyword evidence="2" id="KW-1003">Cell membrane</keyword>
<feature type="transmembrane region" description="Helical" evidence="7">
    <location>
        <begin position="169"/>
        <end position="190"/>
    </location>
</feature>
<feature type="transmembrane region" description="Helical" evidence="7">
    <location>
        <begin position="133"/>
        <end position="157"/>
    </location>
</feature>
<keyword evidence="6 7" id="KW-0472">Membrane</keyword>